<evidence type="ECO:0000259" key="7">
    <source>
        <dbReference type="PROSITE" id="PS50211"/>
    </source>
</evidence>
<reference evidence="9" key="1">
    <citation type="submission" date="2021-04" db="EMBL/GenBank/DDBJ databases">
        <authorList>
            <consortium name="Wellcome Sanger Institute Data Sharing"/>
        </authorList>
    </citation>
    <scope>NUCLEOTIDE SEQUENCE [LARGE SCALE GENOMIC DNA]</scope>
</reference>
<dbReference type="InterPro" id="IPR051696">
    <property type="entry name" value="DENN_Domain_GEFs"/>
</dbReference>
<dbReference type="InterPro" id="IPR022096">
    <property type="entry name" value="SBF1/SBF2"/>
</dbReference>
<dbReference type="CDD" id="cd13340">
    <property type="entry name" value="PH-GRAM_MTMR5"/>
    <property type="match status" value="1"/>
</dbReference>
<evidence type="ECO:0000256" key="4">
    <source>
        <dbReference type="ARBA" id="ARBA00022658"/>
    </source>
</evidence>
<accession>A0A665W681</accession>
<dbReference type="SMART" id="SM00801">
    <property type="entry name" value="dDENN"/>
    <property type="match status" value="1"/>
</dbReference>
<dbReference type="FunFam" id="2.30.29.30:FF:000093">
    <property type="entry name" value="SET binding factor 2"/>
    <property type="match status" value="1"/>
</dbReference>
<dbReference type="GO" id="GO:0031410">
    <property type="term" value="C:cytoplasmic vesicle"/>
    <property type="evidence" value="ECO:0007669"/>
    <property type="project" value="TreeGrafter"/>
</dbReference>
<dbReference type="Pfam" id="PF02141">
    <property type="entry name" value="DENN"/>
    <property type="match status" value="1"/>
</dbReference>
<sequence length="1845" mass="207992">MCPSVSAVEGEGQGRIFQRFPEKDWEDSPFPQGIELFCQPSGWQLVPERQPASFFVAVLTDINSERHYCACFTFWEGLDNLQAEPSEVDEVDEEPAVIQPAKLFAPKSLVLVSRLDYTEVFRNCLGLIYTIHVDGLSVPLETVIGNLLTCVIPIAGGSQRTITLGAGDRQVIQTPISDSLPVSGSSVAQLFRQLGIINVLYLFCAALTEHKILFLSSSYQRLTDACRGLLAIMFPLKYSFTYVPILPGKLLEVLSTPTPFIIGVNSFFRSETQELLDVIIADLDGGTVTIPECVHISLLPEPLLQQTQTALSMVLDPELEVADQAFPPVSTQPSALKIQDKEIRAVFLWLFARLFQGYRWCLHIIRIHPEPVIRFHKAAFLGQKALSEDDFLMKVLDGMAFAGFVSERGPPYRATDLFDELVANEGERIRQEEACPHKVMNHVKELAEQLFKNENPYPAVAMHKVQRPSENTQSTGQNQTPFPVLEEVTVQLYIDHAAAKLKTAPPVVKAELKGMVPSGPPLGDIVDRNGNVMANSARRLEVVRNCITYIFENKMLEAKKLMPAVLRALKGRAARVCLTQELNQHVLQNRAVLDDQQFDYIVRMMNCTLQDCSHMDEHGIAAALLPLVTAFCRKLGAGITQFAYSCVQEHMVWTNMQFWEAMFYSDVQNHIRALYLETEDQEGTGDIREVSALELASEQNRLWPTLSKEMQTERVQKEESTVFSQAIHYANRMSYLLLPLDTSKNRLLRSSGLGDVESVSNSYVTNSIAGSMAESYDTESGFEDAESSDVANSVVRFINRFVDKVCNESGVTNEHLKALHTMIPDIVQMHIETLDAVHRESKRLPPIQKPKLLTPTLLPGEELVMDGMRVHLIPDGRDEATGVMGGPPLLPAEGAIFLTTYRLIFKGTPTDPLVGEQVVTRSFPIASLTKEKRISVSLPTDQFVQEGLQLRSCTFQLMKIAFDEEVASDLSEVFRKHMHKLRYPQHVKGTFAFTVGQCGKMVVEHKTKDKNQSLKTLSKNLVKSAKRTIGRQYVTRKKYSPPSWENRSSLQSELDEDEISVSEEVDQSTLTLSSTIRSSDRQTMSNVVERACCRDYQRLGLGTLSNSLTRSKNEPFRISTANRIYTVCRSYPGLLIVPQSIPDSTIHRICRCYRQNRFPVVCWRNSRTKAVLLRSAGLHAKGVVGFFKSPNAPTAVPSQADSTSLEQEKYLQAIISSMPSYSENSGRNTLSGFTSTHMSTSGGAKVISLSQPKVSGKARNPPRGKWGSIRGSGRLSAYNPDVGTRLAGKESPQPNGGPSEALFLRQQKTYLYIIGDKAQLKGGKQDSFQQWEVVPIEVCDVRQVKNSFKKLMKACVPSSQPPTPEMSFLRCLEDSEWMLHRVLQVSVQVVELLDQGSSVMVSLEDGWDVTTQVVSLVQLLSDPYYRTFDGFRLLVEKEWLSFGHRFSHRGAQTLGSQSSGFTPVFLQFLDCVHQIHLQFPMEFEFSQYYLKFLAYHYVSNRFRTFLLDSDYERIELGVLYEEKGDRKSPQVCKSVWDYIDRLHKKTPVFYNYMFCPEEDEVLRPYTFISNLKVWDFYMEDPLSEGPSYDWEGRSRQERMAEETADKPDTGPKSQRRIVWPCYDSLSKVVPDAITKLLEDLQSLESELGQMSEKWKDTWDKIKTTQRTETKLESRVSSLLMSSNLSHQRRSQGVYLQESSVGSSINLALDCEASSTSTPVAGRPSTSTLYSQFQSTESENRSFEGILYKKGALLKPWKPRWFVLDKTKHQLRYYESRQDKECKGVIELADVESVTPGTPTMGAPKNIEEKAFFDLKTTKRVYYFCAQDSQNAQLWVDSVQSCLSDA</sequence>
<dbReference type="InterPro" id="IPR029021">
    <property type="entry name" value="Prot-tyrosine_phosphatase-like"/>
</dbReference>
<dbReference type="SMART" id="SM00799">
    <property type="entry name" value="DENN"/>
    <property type="match status" value="1"/>
</dbReference>
<dbReference type="PANTHER" id="PTHR12296">
    <property type="entry name" value="DENN DOMAIN-CONTAINING PROTEIN 4"/>
    <property type="match status" value="1"/>
</dbReference>
<dbReference type="Proteomes" id="UP000472264">
    <property type="component" value="Chromosome 23"/>
</dbReference>
<feature type="compositionally biased region" description="Basic and acidic residues" evidence="5">
    <location>
        <begin position="1590"/>
        <end position="1609"/>
    </location>
</feature>
<feature type="region of interest" description="Disordered" evidence="5">
    <location>
        <begin position="1251"/>
        <end position="1274"/>
    </location>
</feature>
<dbReference type="GO" id="GO:0032483">
    <property type="term" value="P:regulation of Rab protein signal transduction"/>
    <property type="evidence" value="ECO:0007669"/>
    <property type="project" value="TreeGrafter"/>
</dbReference>
<keyword evidence="10" id="KW-1185">Reference proteome</keyword>
<dbReference type="Ensembl" id="ENSENLT00000040366.1">
    <property type="protein sequence ID" value="ENSENLP00000039340.1"/>
    <property type="gene ID" value="ENSENLG00000009332.1"/>
</dbReference>
<dbReference type="PANTHER" id="PTHR12296:SF16">
    <property type="entry name" value="C-MYC PROMOTER-BINDING PROTEIN"/>
    <property type="match status" value="1"/>
</dbReference>
<dbReference type="InterPro" id="IPR011993">
    <property type="entry name" value="PH-like_dom_sf"/>
</dbReference>
<proteinExistence type="inferred from homology"/>
<dbReference type="PROSITE" id="PS50211">
    <property type="entry name" value="DENN"/>
    <property type="match status" value="1"/>
</dbReference>
<evidence type="ECO:0000259" key="6">
    <source>
        <dbReference type="PROSITE" id="PS50003"/>
    </source>
</evidence>
<dbReference type="InterPro" id="IPR001849">
    <property type="entry name" value="PH_domain"/>
</dbReference>
<protein>
    <submittedName>
        <fullName evidence="9">SET binding factor 1</fullName>
    </submittedName>
</protein>
<evidence type="ECO:0000259" key="8">
    <source>
        <dbReference type="PROSITE" id="PS51339"/>
    </source>
</evidence>
<dbReference type="InterPro" id="IPR005112">
    <property type="entry name" value="dDENN_dom"/>
</dbReference>
<dbReference type="SMART" id="SM00233">
    <property type="entry name" value="PH"/>
    <property type="match status" value="1"/>
</dbReference>
<evidence type="ECO:0000256" key="2">
    <source>
        <dbReference type="ARBA" id="ARBA00007471"/>
    </source>
</evidence>
<dbReference type="Pfam" id="PF02893">
    <property type="entry name" value="GRAM"/>
    <property type="match status" value="1"/>
</dbReference>
<dbReference type="SUPFAM" id="SSF50729">
    <property type="entry name" value="PH domain-like"/>
    <property type="match status" value="2"/>
</dbReference>
<name>A0A665W681_ECHNA</name>
<evidence type="ECO:0000256" key="5">
    <source>
        <dbReference type="SAM" id="MobiDB-lite"/>
    </source>
</evidence>
<feature type="region of interest" description="Disordered" evidence="5">
    <location>
        <begin position="1587"/>
        <end position="1613"/>
    </location>
</feature>
<evidence type="ECO:0000256" key="3">
    <source>
        <dbReference type="ARBA" id="ARBA00022490"/>
    </source>
</evidence>
<dbReference type="InterPro" id="IPR037516">
    <property type="entry name" value="Tripartite_DENN"/>
</dbReference>
<dbReference type="SMART" id="SM00568">
    <property type="entry name" value="GRAM"/>
    <property type="match status" value="1"/>
</dbReference>
<dbReference type="GO" id="GO:0005085">
    <property type="term" value="F:guanyl-nucleotide exchange factor activity"/>
    <property type="evidence" value="ECO:0007669"/>
    <property type="project" value="UniProtKB-KW"/>
</dbReference>
<feature type="domain" description="UDENN" evidence="7">
    <location>
        <begin position="1"/>
        <end position="415"/>
    </location>
</feature>
<dbReference type="InterPro" id="IPR043153">
    <property type="entry name" value="DENN_C"/>
</dbReference>
<dbReference type="SUPFAM" id="SSF52799">
    <property type="entry name" value="(Phosphotyrosine protein) phosphatases II"/>
    <property type="match status" value="1"/>
</dbReference>
<reference evidence="9" key="3">
    <citation type="submission" date="2025-09" db="UniProtKB">
        <authorList>
            <consortium name="Ensembl"/>
        </authorList>
    </citation>
    <scope>IDENTIFICATION</scope>
</reference>
<dbReference type="PROSITE" id="PS50003">
    <property type="entry name" value="PH_DOMAIN"/>
    <property type="match status" value="1"/>
</dbReference>
<keyword evidence="4" id="KW-0344">Guanine-nucleotide releasing factor</keyword>
<evidence type="ECO:0000313" key="9">
    <source>
        <dbReference type="Ensembl" id="ENSENLP00000039340.1"/>
    </source>
</evidence>
<comment type="subcellular location">
    <subcellularLocation>
        <location evidence="1">Cytoplasm</location>
    </subcellularLocation>
</comment>
<dbReference type="PROSITE" id="PS51339">
    <property type="entry name" value="PPASE_MYOTUBULARIN"/>
    <property type="match status" value="1"/>
</dbReference>
<dbReference type="InterPro" id="IPR001194">
    <property type="entry name" value="cDENN_dom"/>
</dbReference>
<dbReference type="InterPro" id="IPR004182">
    <property type="entry name" value="GRAM"/>
</dbReference>
<dbReference type="Gene3D" id="2.30.29.30">
    <property type="entry name" value="Pleckstrin-homology domain (PH domain)/Phosphotyrosine-binding domain (PTB)"/>
    <property type="match status" value="1"/>
</dbReference>
<feature type="domain" description="PH" evidence="6">
    <location>
        <begin position="1739"/>
        <end position="1843"/>
    </location>
</feature>
<dbReference type="Gene3D" id="3.30.450.200">
    <property type="match status" value="1"/>
</dbReference>
<dbReference type="CDD" id="cd01235">
    <property type="entry name" value="PH_Sbf1_hMTMR5"/>
    <property type="match status" value="1"/>
</dbReference>
<organism evidence="9 10">
    <name type="scientific">Echeneis naucrates</name>
    <name type="common">Live sharksucker</name>
    <dbReference type="NCBI Taxonomy" id="173247"/>
    <lineage>
        <taxon>Eukaryota</taxon>
        <taxon>Metazoa</taxon>
        <taxon>Chordata</taxon>
        <taxon>Craniata</taxon>
        <taxon>Vertebrata</taxon>
        <taxon>Euteleostomi</taxon>
        <taxon>Actinopterygii</taxon>
        <taxon>Neopterygii</taxon>
        <taxon>Teleostei</taxon>
        <taxon>Neoteleostei</taxon>
        <taxon>Acanthomorphata</taxon>
        <taxon>Carangaria</taxon>
        <taxon>Carangiformes</taxon>
        <taxon>Echeneidae</taxon>
        <taxon>Echeneis</taxon>
    </lineage>
</organism>
<dbReference type="Pfam" id="PF00169">
    <property type="entry name" value="PH"/>
    <property type="match status" value="1"/>
</dbReference>
<dbReference type="Pfam" id="PF03456">
    <property type="entry name" value="uDENN"/>
    <property type="match status" value="1"/>
</dbReference>
<dbReference type="InterPro" id="IPR010569">
    <property type="entry name" value="Myotubularin-like_Pase_dom"/>
</dbReference>
<evidence type="ECO:0000256" key="1">
    <source>
        <dbReference type="ARBA" id="ARBA00004496"/>
    </source>
</evidence>
<gene>
    <name evidence="9" type="primary">sbf1</name>
</gene>
<comment type="similarity">
    <text evidence="2">Belongs to the protein-tyrosine phosphatase family. Non-receptor class myotubularin subfamily.</text>
</comment>
<dbReference type="Pfam" id="PF12335">
    <property type="entry name" value="SBF2"/>
    <property type="match status" value="1"/>
</dbReference>
<dbReference type="SMART" id="SM00800">
    <property type="entry name" value="uDENN"/>
    <property type="match status" value="1"/>
</dbReference>
<feature type="domain" description="Myotubularin phosphatase" evidence="8">
    <location>
        <begin position="1086"/>
        <end position="1578"/>
    </location>
</feature>
<dbReference type="Gene3D" id="3.40.50.11500">
    <property type="match status" value="1"/>
</dbReference>
<evidence type="ECO:0000313" key="10">
    <source>
        <dbReference type="Proteomes" id="UP000472264"/>
    </source>
</evidence>
<reference evidence="9" key="2">
    <citation type="submission" date="2025-08" db="UniProtKB">
        <authorList>
            <consortium name="Ensembl"/>
        </authorList>
    </citation>
    <scope>IDENTIFICATION</scope>
</reference>
<dbReference type="FunFam" id="3.30.450.200:FF:000004">
    <property type="entry name" value="SET binding factor 2"/>
    <property type="match status" value="1"/>
</dbReference>
<dbReference type="InterPro" id="IPR005113">
    <property type="entry name" value="uDENN_dom"/>
</dbReference>
<keyword evidence="3" id="KW-0963">Cytoplasm</keyword>
<dbReference type="FunFam" id="3.40.50.11500:FF:000006">
    <property type="entry name" value="SET binding factor 2"/>
    <property type="match status" value="1"/>
</dbReference>
<dbReference type="Pfam" id="PF06602">
    <property type="entry name" value="Myotub-related"/>
    <property type="match status" value="1"/>
</dbReference>